<gene>
    <name evidence="1" type="ORF">JCGZ_19135</name>
</gene>
<organism evidence="1 2">
    <name type="scientific">Jatropha curcas</name>
    <name type="common">Barbados nut</name>
    <dbReference type="NCBI Taxonomy" id="180498"/>
    <lineage>
        <taxon>Eukaryota</taxon>
        <taxon>Viridiplantae</taxon>
        <taxon>Streptophyta</taxon>
        <taxon>Embryophyta</taxon>
        <taxon>Tracheophyta</taxon>
        <taxon>Spermatophyta</taxon>
        <taxon>Magnoliopsida</taxon>
        <taxon>eudicotyledons</taxon>
        <taxon>Gunneridae</taxon>
        <taxon>Pentapetalae</taxon>
        <taxon>rosids</taxon>
        <taxon>fabids</taxon>
        <taxon>Malpighiales</taxon>
        <taxon>Euphorbiaceae</taxon>
        <taxon>Crotonoideae</taxon>
        <taxon>Jatropheae</taxon>
        <taxon>Jatropha</taxon>
    </lineage>
</organism>
<dbReference type="EMBL" id="KK914736">
    <property type="protein sequence ID" value="KDP29608.1"/>
    <property type="molecule type" value="Genomic_DNA"/>
</dbReference>
<sequence>MAAENVTDWISGNAMIDLVSRPVSHGMKLREFIPDAGTTISLRNDLPSHLCWGTSEHCGMLHSTSGACHLSSALRHYLVASAIVAKSAMHRKFGYNAYAAGIERLLAQV</sequence>
<dbReference type="Proteomes" id="UP000027138">
    <property type="component" value="Unassembled WGS sequence"/>
</dbReference>
<evidence type="ECO:0000313" key="2">
    <source>
        <dbReference type="Proteomes" id="UP000027138"/>
    </source>
</evidence>
<dbReference type="AlphaFoldDB" id="A0A067K3G8"/>
<accession>A0A067K3G8</accession>
<reference evidence="1 2" key="1">
    <citation type="journal article" date="2014" name="PLoS ONE">
        <title>Global Analysis of Gene Expression Profiles in Physic Nut (Jatropha curcas L.) Seedlings Exposed to Salt Stress.</title>
        <authorList>
            <person name="Zhang L."/>
            <person name="Zhang C."/>
            <person name="Wu P."/>
            <person name="Chen Y."/>
            <person name="Li M."/>
            <person name="Jiang H."/>
            <person name="Wu G."/>
        </authorList>
    </citation>
    <scope>NUCLEOTIDE SEQUENCE [LARGE SCALE GENOMIC DNA]</scope>
    <source>
        <strain evidence="2">cv. GZQX0401</strain>
        <tissue evidence="1">Young leaves</tissue>
    </source>
</reference>
<protein>
    <submittedName>
        <fullName evidence="1">Uncharacterized protein</fullName>
    </submittedName>
</protein>
<evidence type="ECO:0000313" key="1">
    <source>
        <dbReference type="EMBL" id="KDP29608.1"/>
    </source>
</evidence>
<proteinExistence type="predicted"/>
<name>A0A067K3G8_JATCU</name>
<keyword evidence="2" id="KW-1185">Reference proteome</keyword>